<dbReference type="OrthoDB" id="2016337at2759"/>
<protein>
    <submittedName>
        <fullName evidence="1">Uncharacterized protein</fullName>
    </submittedName>
</protein>
<dbReference type="AlphaFoldDB" id="A0A371H6R6"/>
<dbReference type="Proteomes" id="UP000257109">
    <property type="component" value="Unassembled WGS sequence"/>
</dbReference>
<comment type="caution">
    <text evidence="1">The sequence shown here is derived from an EMBL/GenBank/DDBJ whole genome shotgun (WGS) entry which is preliminary data.</text>
</comment>
<dbReference type="EMBL" id="QJKJ01003449">
    <property type="protein sequence ID" value="RDX98461.1"/>
    <property type="molecule type" value="Genomic_DNA"/>
</dbReference>
<evidence type="ECO:0000313" key="2">
    <source>
        <dbReference type="Proteomes" id="UP000257109"/>
    </source>
</evidence>
<feature type="non-terminal residue" evidence="1">
    <location>
        <position position="1"/>
    </location>
</feature>
<reference evidence="1" key="1">
    <citation type="submission" date="2018-05" db="EMBL/GenBank/DDBJ databases">
        <title>Draft genome of Mucuna pruriens seed.</title>
        <authorList>
            <person name="Nnadi N.E."/>
            <person name="Vos R."/>
            <person name="Hasami M.H."/>
            <person name="Devisetty U.K."/>
            <person name="Aguiy J.C."/>
        </authorList>
    </citation>
    <scope>NUCLEOTIDE SEQUENCE [LARGE SCALE GENOMIC DNA]</scope>
    <source>
        <strain evidence="1">JCA_2017</strain>
    </source>
</reference>
<organism evidence="1 2">
    <name type="scientific">Mucuna pruriens</name>
    <name type="common">Velvet bean</name>
    <name type="synonym">Dolichos pruriens</name>
    <dbReference type="NCBI Taxonomy" id="157652"/>
    <lineage>
        <taxon>Eukaryota</taxon>
        <taxon>Viridiplantae</taxon>
        <taxon>Streptophyta</taxon>
        <taxon>Embryophyta</taxon>
        <taxon>Tracheophyta</taxon>
        <taxon>Spermatophyta</taxon>
        <taxon>Magnoliopsida</taxon>
        <taxon>eudicotyledons</taxon>
        <taxon>Gunneridae</taxon>
        <taxon>Pentapetalae</taxon>
        <taxon>rosids</taxon>
        <taxon>fabids</taxon>
        <taxon>Fabales</taxon>
        <taxon>Fabaceae</taxon>
        <taxon>Papilionoideae</taxon>
        <taxon>50 kb inversion clade</taxon>
        <taxon>NPAAA clade</taxon>
        <taxon>indigoferoid/millettioid clade</taxon>
        <taxon>Phaseoleae</taxon>
        <taxon>Mucuna</taxon>
    </lineage>
</organism>
<gene>
    <name evidence="1" type="ORF">CR513_18613</name>
</gene>
<evidence type="ECO:0000313" key="1">
    <source>
        <dbReference type="EMBL" id="RDX98461.1"/>
    </source>
</evidence>
<name>A0A371H6R6_MUCPR</name>
<sequence length="134" mass="16054">MLRNLIRAKGLQIYIRPRQNNYTRSCHLGHSINEYQGQIKYLIVVVVYFTKWVEVEIVTTISIERVKCFYWKKLILIRFTVGCQLLHTIKNLVVVHFNRAPPIKWVGRGSQQSHPKWLRRRLEEAKGRWIEELP</sequence>
<keyword evidence="2" id="KW-1185">Reference proteome</keyword>
<accession>A0A371H6R6</accession>
<proteinExistence type="predicted"/>